<accession>A0A1Y4QKH6</accession>
<dbReference type="SUPFAM" id="SSF63411">
    <property type="entry name" value="LuxS/MPP-like metallohydrolase"/>
    <property type="match status" value="2"/>
</dbReference>
<dbReference type="InterPro" id="IPR050361">
    <property type="entry name" value="MPP/UQCRC_Complex"/>
</dbReference>
<evidence type="ECO:0000259" key="2">
    <source>
        <dbReference type="Pfam" id="PF05193"/>
    </source>
</evidence>
<dbReference type="Pfam" id="PF05193">
    <property type="entry name" value="Peptidase_M16_C"/>
    <property type="match status" value="1"/>
</dbReference>
<gene>
    <name evidence="3" type="ORF">B5E91_04940</name>
</gene>
<comment type="caution">
    <text evidence="3">The sequence shown here is derived from an EMBL/GenBank/DDBJ whole genome shotgun (WGS) entry which is preliminary data.</text>
</comment>
<name>A0A1Y4QKH6_9FIRM</name>
<evidence type="ECO:0000259" key="1">
    <source>
        <dbReference type="Pfam" id="PF00675"/>
    </source>
</evidence>
<dbReference type="AlphaFoldDB" id="A0A1Y4QKH6"/>
<evidence type="ECO:0000313" key="4">
    <source>
        <dbReference type="Proteomes" id="UP000196258"/>
    </source>
</evidence>
<dbReference type="NCBIfam" id="NF047421">
    <property type="entry name" value="YfmH_fam"/>
    <property type="match status" value="1"/>
</dbReference>
<dbReference type="InterPro" id="IPR007863">
    <property type="entry name" value="Peptidase_M16_C"/>
</dbReference>
<feature type="domain" description="Peptidase M16 N-terminal" evidence="1">
    <location>
        <begin position="62"/>
        <end position="168"/>
    </location>
</feature>
<dbReference type="Proteomes" id="UP000196258">
    <property type="component" value="Unassembled WGS sequence"/>
</dbReference>
<dbReference type="InterPro" id="IPR011765">
    <property type="entry name" value="Pept_M16_N"/>
</dbReference>
<dbReference type="Pfam" id="PF00675">
    <property type="entry name" value="Peptidase_M16"/>
    <property type="match status" value="1"/>
</dbReference>
<dbReference type="InterPro" id="IPR011249">
    <property type="entry name" value="Metalloenz_LuxS/M16"/>
</dbReference>
<dbReference type="GO" id="GO:0046872">
    <property type="term" value="F:metal ion binding"/>
    <property type="evidence" value="ECO:0007669"/>
    <property type="project" value="InterPro"/>
</dbReference>
<feature type="domain" description="Peptidase M16 C-terminal" evidence="2">
    <location>
        <begin position="183"/>
        <end position="362"/>
    </location>
</feature>
<sequence>MEKLYFNTLKETLYHEKMDNGLEVYLLPKPGFEKTYGLFSTNFGAIDTTFVPLGQEEMIKVEDGIAHFLEHKMFDMNGTDASDEFAKLGASTNAFTSSSRTAYLFSTTSNEYPCIELLLDFVQKLEITPESVEKEKGIIGQEIKMYDDDPDWRVYFGSIQNLYNLHPVAIDIAGSVETVNNTTKEMLETCYNTFYHPSNMMLFVVGNIDANKAISIIRSNQAKKDFKMANKIVCQKVFEPNNIKVKENVLTMDVEMNKIIVSIKINEILDDPKLKIKRELAINLLFDLLFSKSSKLYNDWLNRGIINDSFSANFTQERDYAFIQIGCDCDDYETLKDNLMDLIKNFKDIKIEESDFERIKKKNIGLFINMFNSPESIANIFSRYYFEGTIAFDLIDEVAKISLDDIYSMFKYFDLDYTSTCIVKKK</sequence>
<organism evidence="3 4">
    <name type="scientific">Thomasclavelia spiroformis</name>
    <dbReference type="NCBI Taxonomy" id="29348"/>
    <lineage>
        <taxon>Bacteria</taxon>
        <taxon>Bacillati</taxon>
        <taxon>Bacillota</taxon>
        <taxon>Erysipelotrichia</taxon>
        <taxon>Erysipelotrichales</taxon>
        <taxon>Coprobacillaceae</taxon>
        <taxon>Thomasclavelia</taxon>
    </lineage>
</organism>
<dbReference type="PANTHER" id="PTHR11851">
    <property type="entry name" value="METALLOPROTEASE"/>
    <property type="match status" value="1"/>
</dbReference>
<evidence type="ECO:0000313" key="3">
    <source>
        <dbReference type="EMBL" id="OUQ05764.1"/>
    </source>
</evidence>
<dbReference type="Gene3D" id="3.30.830.10">
    <property type="entry name" value="Metalloenzyme, LuxS/M16 peptidase-like"/>
    <property type="match status" value="2"/>
</dbReference>
<dbReference type="RefSeq" id="WP_087255717.1">
    <property type="nucleotide sequence ID" value="NZ_CAUFBS010000002.1"/>
</dbReference>
<protein>
    <submittedName>
        <fullName evidence="3">Peptidase M16</fullName>
    </submittedName>
</protein>
<proteinExistence type="predicted"/>
<dbReference type="PANTHER" id="PTHR11851:SF134">
    <property type="entry name" value="ZINC-DEPENDENT PROTEASE"/>
    <property type="match status" value="1"/>
</dbReference>
<dbReference type="EMBL" id="NFLB01000004">
    <property type="protein sequence ID" value="OUQ05764.1"/>
    <property type="molecule type" value="Genomic_DNA"/>
</dbReference>
<reference evidence="4" key="1">
    <citation type="submission" date="2017-04" db="EMBL/GenBank/DDBJ databases">
        <title>Function of individual gut microbiota members based on whole genome sequencing of pure cultures obtained from chicken caecum.</title>
        <authorList>
            <person name="Medvecky M."/>
            <person name="Cejkova D."/>
            <person name="Polansky O."/>
            <person name="Karasova D."/>
            <person name="Kubasova T."/>
            <person name="Cizek A."/>
            <person name="Rychlik I."/>
        </authorList>
    </citation>
    <scope>NUCLEOTIDE SEQUENCE [LARGE SCALE GENOMIC DNA]</scope>
    <source>
        <strain evidence="4">An149</strain>
    </source>
</reference>